<evidence type="ECO:0000256" key="6">
    <source>
        <dbReference type="ARBA" id="ARBA00022932"/>
    </source>
</evidence>
<feature type="domain" description="AAA+ ATPase" evidence="8">
    <location>
        <begin position="44"/>
        <end position="187"/>
    </location>
</feature>
<dbReference type="SUPFAM" id="SSF52540">
    <property type="entry name" value="P-loop containing nucleoside triphosphate hydrolases"/>
    <property type="match status" value="1"/>
</dbReference>
<comment type="catalytic activity">
    <reaction evidence="7">
        <text>DNA(n) + a 2'-deoxyribonucleoside 5'-triphosphate = DNA(n+1) + diphosphate</text>
        <dbReference type="Rhea" id="RHEA:22508"/>
        <dbReference type="Rhea" id="RHEA-COMP:17339"/>
        <dbReference type="Rhea" id="RHEA-COMP:17340"/>
        <dbReference type="ChEBI" id="CHEBI:33019"/>
        <dbReference type="ChEBI" id="CHEBI:61560"/>
        <dbReference type="ChEBI" id="CHEBI:173112"/>
        <dbReference type="EC" id="2.7.7.7"/>
    </reaction>
</comment>
<dbReference type="GO" id="GO:0003677">
    <property type="term" value="F:DNA binding"/>
    <property type="evidence" value="ECO:0007669"/>
    <property type="project" value="InterPro"/>
</dbReference>
<dbReference type="Gene3D" id="3.40.50.300">
    <property type="entry name" value="P-loop containing nucleotide triphosphate hydrolases"/>
    <property type="match status" value="1"/>
</dbReference>
<dbReference type="InterPro" id="IPR003593">
    <property type="entry name" value="AAA+_ATPase"/>
</dbReference>
<evidence type="ECO:0000259" key="8">
    <source>
        <dbReference type="SMART" id="SM00382"/>
    </source>
</evidence>
<dbReference type="InterPro" id="IPR050238">
    <property type="entry name" value="DNA_Rep/Repair_Clamp_Loader"/>
</dbReference>
<dbReference type="Pfam" id="PF13177">
    <property type="entry name" value="DNA_pol3_delta2"/>
    <property type="match status" value="1"/>
</dbReference>
<evidence type="ECO:0000256" key="3">
    <source>
        <dbReference type="ARBA" id="ARBA00022679"/>
    </source>
</evidence>
<dbReference type="GO" id="GO:0003887">
    <property type="term" value="F:DNA-directed DNA polymerase activity"/>
    <property type="evidence" value="ECO:0007669"/>
    <property type="project" value="UniProtKB-KW"/>
</dbReference>
<evidence type="ECO:0000313" key="10">
    <source>
        <dbReference type="Proteomes" id="UP000093928"/>
    </source>
</evidence>
<organism evidence="9 10">
    <name type="scientific">Mycobacterium asiaticum</name>
    <dbReference type="NCBI Taxonomy" id="1790"/>
    <lineage>
        <taxon>Bacteria</taxon>
        <taxon>Bacillati</taxon>
        <taxon>Actinomycetota</taxon>
        <taxon>Actinomycetes</taxon>
        <taxon>Mycobacteriales</taxon>
        <taxon>Mycobacteriaceae</taxon>
        <taxon>Mycobacterium</taxon>
    </lineage>
</organism>
<evidence type="ECO:0000256" key="7">
    <source>
        <dbReference type="ARBA" id="ARBA00049244"/>
    </source>
</evidence>
<name>A0A1A3NFQ1_MYCAS</name>
<keyword evidence="6" id="KW-0239">DNA-directed DNA polymerase</keyword>
<evidence type="ECO:0000256" key="4">
    <source>
        <dbReference type="ARBA" id="ARBA00022695"/>
    </source>
</evidence>
<dbReference type="InterPro" id="IPR004622">
    <property type="entry name" value="DNA_pol_HolB"/>
</dbReference>
<dbReference type="Proteomes" id="UP000093928">
    <property type="component" value="Unassembled WGS sequence"/>
</dbReference>
<evidence type="ECO:0000256" key="2">
    <source>
        <dbReference type="ARBA" id="ARBA00014363"/>
    </source>
</evidence>
<evidence type="ECO:0000313" key="9">
    <source>
        <dbReference type="EMBL" id="OBK20963.1"/>
    </source>
</evidence>
<dbReference type="InterPro" id="IPR008921">
    <property type="entry name" value="DNA_pol3_clamp-load_cplx_C"/>
</dbReference>
<protein>
    <recommendedName>
        <fullName evidence="2">DNA polymerase III subunit delta'</fullName>
        <ecNumber evidence="1">2.7.7.7</ecNumber>
    </recommendedName>
</protein>
<dbReference type="GO" id="GO:0009360">
    <property type="term" value="C:DNA polymerase III complex"/>
    <property type="evidence" value="ECO:0007669"/>
    <property type="project" value="InterPro"/>
</dbReference>
<sequence length="406" mass="42682">MMTGVFARLVGQQVVEAELLAAAKSAREQARSDQSHQASSFGNMTHAWLITGPPGSGRSVAALCFAAALQCTSEDEPGCGGCKACTTTMAGTHADVRRVIPEGLSIGVDEMRGIVQVASRRPTTGRHQIVVIEDADRLTEGAANALLKVVEEPPPSTVFLLCAPSVDPEDIAITLRSRCRHVALVTPPTEAIAQVLIDGDGLDTAIADWAASVSGGHVGRARRLATDAEARERRERALELVRDAARPARAYAAAEELVAAAEAEAVALTAGRAEVETEELRTALGAGGTGKGAAGAVRGSAGALKELERRQKSRQTRASRDALDRALIDLATYFRDALLVSANAGDIRANHPDMAERVSALAAHATPERLLRCIEAVLECRDALATNVKPKFAVDAMVATLGLELR</sequence>
<evidence type="ECO:0000256" key="1">
    <source>
        <dbReference type="ARBA" id="ARBA00012417"/>
    </source>
</evidence>
<comment type="caution">
    <text evidence="9">The sequence shown here is derived from an EMBL/GenBank/DDBJ whole genome shotgun (WGS) entry which is preliminary data.</text>
</comment>
<proteinExistence type="predicted"/>
<dbReference type="PANTHER" id="PTHR11669">
    <property type="entry name" value="REPLICATION FACTOR C / DNA POLYMERASE III GAMMA-TAU SUBUNIT"/>
    <property type="match status" value="1"/>
</dbReference>
<dbReference type="EC" id="2.7.7.7" evidence="1"/>
<keyword evidence="3" id="KW-0808">Transferase</keyword>
<dbReference type="SMART" id="SM00382">
    <property type="entry name" value="AAA"/>
    <property type="match status" value="1"/>
</dbReference>
<dbReference type="PANTHER" id="PTHR11669:SF8">
    <property type="entry name" value="DNA POLYMERASE III SUBUNIT DELTA"/>
    <property type="match status" value="1"/>
</dbReference>
<dbReference type="AlphaFoldDB" id="A0A1A3NFQ1"/>
<dbReference type="Gene3D" id="1.20.272.10">
    <property type="match status" value="1"/>
</dbReference>
<accession>A0A1A3NFQ1</accession>
<dbReference type="EMBL" id="LZLS01000212">
    <property type="protein sequence ID" value="OBK20963.1"/>
    <property type="molecule type" value="Genomic_DNA"/>
</dbReference>
<dbReference type="NCBIfam" id="NF005926">
    <property type="entry name" value="PRK07940.1"/>
    <property type="match status" value="1"/>
</dbReference>
<keyword evidence="4" id="KW-0548">Nucleotidyltransferase</keyword>
<keyword evidence="5" id="KW-0235">DNA replication</keyword>
<dbReference type="InterPro" id="IPR027417">
    <property type="entry name" value="P-loop_NTPase"/>
</dbReference>
<evidence type="ECO:0000256" key="5">
    <source>
        <dbReference type="ARBA" id="ARBA00022705"/>
    </source>
</evidence>
<dbReference type="SUPFAM" id="SSF48019">
    <property type="entry name" value="post-AAA+ oligomerization domain-like"/>
    <property type="match status" value="1"/>
</dbReference>
<dbReference type="InterPro" id="IPR015199">
    <property type="entry name" value="DNA_pol_III_delta_C"/>
</dbReference>
<reference evidence="9 10" key="1">
    <citation type="submission" date="2016-06" db="EMBL/GenBank/DDBJ databases">
        <authorList>
            <person name="Kjaerup R.B."/>
            <person name="Dalgaard T.S."/>
            <person name="Juul-Madsen H.R."/>
        </authorList>
    </citation>
    <scope>NUCLEOTIDE SEQUENCE [LARGE SCALE GENOMIC DNA]</scope>
    <source>
        <strain evidence="9 10">1165133.8</strain>
    </source>
</reference>
<dbReference type="GO" id="GO:0008408">
    <property type="term" value="F:3'-5' exonuclease activity"/>
    <property type="evidence" value="ECO:0007669"/>
    <property type="project" value="InterPro"/>
</dbReference>
<dbReference type="NCBIfam" id="TIGR00678">
    <property type="entry name" value="holB"/>
    <property type="match status" value="1"/>
</dbReference>
<gene>
    <name evidence="9" type="ORF">A5634_11375</name>
</gene>
<dbReference type="GO" id="GO:0006261">
    <property type="term" value="P:DNA-templated DNA replication"/>
    <property type="evidence" value="ECO:0007669"/>
    <property type="project" value="TreeGrafter"/>
</dbReference>
<dbReference type="Pfam" id="PF09115">
    <property type="entry name" value="DNApol3-delta_C"/>
    <property type="match status" value="1"/>
</dbReference>